<keyword evidence="1" id="KW-0547">Nucleotide-binding</keyword>
<comment type="caution">
    <text evidence="3">The sequence shown here is derived from an EMBL/GenBank/DDBJ whole genome shotgun (WGS) entry which is preliminary data.</text>
</comment>
<dbReference type="InterPro" id="IPR011761">
    <property type="entry name" value="ATP-grasp"/>
</dbReference>
<keyword evidence="3" id="KW-0436">Ligase</keyword>
<name>A0ABW8BM68_9ACTN</name>
<gene>
    <name evidence="3" type="ORF">AB4829_36845</name>
</gene>
<evidence type="ECO:0000256" key="1">
    <source>
        <dbReference type="PROSITE-ProRule" id="PRU00409"/>
    </source>
</evidence>
<evidence type="ECO:0000313" key="4">
    <source>
        <dbReference type="Proteomes" id="UP001614264"/>
    </source>
</evidence>
<dbReference type="Proteomes" id="UP001614264">
    <property type="component" value="Unassembled WGS sequence"/>
</dbReference>
<protein>
    <submittedName>
        <fullName evidence="3">RimK family alpha-L-glutamate ligase</fullName>
    </submittedName>
</protein>
<evidence type="ECO:0000313" key="3">
    <source>
        <dbReference type="EMBL" id="MFI7876149.1"/>
    </source>
</evidence>
<feature type="domain" description="ATP-grasp" evidence="2">
    <location>
        <begin position="143"/>
        <end position="325"/>
    </location>
</feature>
<keyword evidence="4" id="KW-1185">Reference proteome</keyword>
<evidence type="ECO:0000259" key="2">
    <source>
        <dbReference type="PROSITE" id="PS50975"/>
    </source>
</evidence>
<accession>A0ABW8BM68</accession>
<dbReference type="RefSeq" id="WP_159329835.1">
    <property type="nucleotide sequence ID" value="NZ_JBITPR010000067.1"/>
</dbReference>
<proteinExistence type="predicted"/>
<dbReference type="SUPFAM" id="SSF56059">
    <property type="entry name" value="Glutathione synthetase ATP-binding domain-like"/>
    <property type="match status" value="1"/>
</dbReference>
<dbReference type="PROSITE" id="PS50975">
    <property type="entry name" value="ATP_GRASP"/>
    <property type="match status" value="1"/>
</dbReference>
<reference evidence="3 4" key="1">
    <citation type="submission" date="2024-07" db="EMBL/GenBank/DDBJ databases">
        <title>Whole genome sequencing of Prodigiosin pigment-producing Streptomyces salinarius isolated from rhizosphere soil of Arachis hypogaea.</title>
        <authorList>
            <person name="Vidhya A."/>
            <person name="Ramya S."/>
        </authorList>
    </citation>
    <scope>NUCLEOTIDE SEQUENCE [LARGE SCALE GENOMIC DNA]</scope>
    <source>
        <strain evidence="3 4">VRMG2420</strain>
    </source>
</reference>
<dbReference type="EMBL" id="JBITPR010000067">
    <property type="protein sequence ID" value="MFI7876149.1"/>
    <property type="molecule type" value="Genomic_DNA"/>
</dbReference>
<dbReference type="Gene3D" id="3.30.470.20">
    <property type="entry name" value="ATP-grasp fold, B domain"/>
    <property type="match status" value="1"/>
</dbReference>
<organism evidence="3 4">
    <name type="scientific">Streptomyces salinarius</name>
    <dbReference type="NCBI Taxonomy" id="2762598"/>
    <lineage>
        <taxon>Bacteria</taxon>
        <taxon>Bacillati</taxon>
        <taxon>Actinomycetota</taxon>
        <taxon>Actinomycetes</taxon>
        <taxon>Kitasatosporales</taxon>
        <taxon>Streptomycetaceae</taxon>
        <taxon>Streptomyces</taxon>
    </lineage>
</organism>
<sequence length="327" mass="34909">MPEDAGIPVEAPIEACGPLSALLIGDPADPHMAAVLDRLPRQGTVTVDAATLPDVLCRLSTQHTHLLDQCGEPVRLSAAAPARGWIRRLAPAGWDSGTALGSQAAARLASRMALLAALVRDDRTTWLCHVDALFAAENKMVQYRAARTLGLRVPETLICSHPADLAAALGDPFVVKPLGPGNFTGDDGQERVVHTQSVTAADLAGADLLEAPFLAQQQLAARAHLRIVTVNGRAWTAELDADSLPLDWRQAEEAHHGFASSARWREAEQDALLLAQHLKTGFTCQDWIVDAAGPAFIDLNPGGQWLFLPGSMTVQIADHLAAWLRGD</sequence>
<dbReference type="GO" id="GO:0016874">
    <property type="term" value="F:ligase activity"/>
    <property type="evidence" value="ECO:0007669"/>
    <property type="project" value="UniProtKB-KW"/>
</dbReference>
<keyword evidence="1" id="KW-0067">ATP-binding</keyword>